<dbReference type="InterPro" id="IPR036388">
    <property type="entry name" value="WH-like_DNA-bd_sf"/>
</dbReference>
<dbReference type="InterPro" id="IPR013324">
    <property type="entry name" value="RNA_pol_sigma_r3/r4-like"/>
</dbReference>
<dbReference type="CDD" id="cd06171">
    <property type="entry name" value="Sigma70_r4"/>
    <property type="match status" value="1"/>
</dbReference>
<dbReference type="EMBL" id="JBHMDO010000003">
    <property type="protein sequence ID" value="MFB9324607.1"/>
    <property type="molecule type" value="Genomic_DNA"/>
</dbReference>
<evidence type="ECO:0000256" key="5">
    <source>
        <dbReference type="ARBA" id="ARBA00023163"/>
    </source>
</evidence>
<comment type="similarity">
    <text evidence="1 6">Belongs to the sigma-70 factor family. ECF subfamily.</text>
</comment>
<evidence type="ECO:0000256" key="1">
    <source>
        <dbReference type="ARBA" id="ARBA00010641"/>
    </source>
</evidence>
<keyword evidence="4 6" id="KW-0238">DNA-binding</keyword>
<dbReference type="RefSeq" id="WP_377488815.1">
    <property type="nucleotide sequence ID" value="NZ_JBHMDO010000003.1"/>
</dbReference>
<dbReference type="Pfam" id="PF08281">
    <property type="entry name" value="Sigma70_r4_2"/>
    <property type="match status" value="1"/>
</dbReference>
<keyword evidence="5 6" id="KW-0804">Transcription</keyword>
<dbReference type="PANTHER" id="PTHR43133">
    <property type="entry name" value="RNA POLYMERASE ECF-TYPE SIGMA FACTO"/>
    <property type="match status" value="1"/>
</dbReference>
<dbReference type="InterPro" id="IPR007627">
    <property type="entry name" value="RNA_pol_sigma70_r2"/>
</dbReference>
<sequence>MSEGTMTGIHQNESAKTPETNLVIAAAGGDMEAFAALVRTYTNAVCAVAYNLLRDYYLAQDIAQETFLKAYRSLNDLQQPEKFGSWLYAIALRLSIDYKRSAARKFRLQEELGQLASHEDKRYAEDFTRHEMSLDVEQALQQLDDTSRAILLSYYVSEIKMPEIARLLNMSVAAVESRMRRSRKLLKESHLSEWADHFRRGEATDKLVGRVMERLVKQAGQYYIPVSNRDRSKAWFVHVLGLSLDRNGHVMLPSGHCLFLIEVSEAVLQERAVSRIPALVFMIEDADRFCRAMEEQGIQTFREALPGAGQTQILFFDPDGNRYGALSV</sequence>
<evidence type="ECO:0000256" key="3">
    <source>
        <dbReference type="ARBA" id="ARBA00023082"/>
    </source>
</evidence>
<feature type="domain" description="VOC" evidence="7">
    <location>
        <begin position="218"/>
        <end position="328"/>
    </location>
</feature>
<dbReference type="SUPFAM" id="SSF88946">
    <property type="entry name" value="Sigma2 domain of RNA polymerase sigma factors"/>
    <property type="match status" value="1"/>
</dbReference>
<evidence type="ECO:0000256" key="2">
    <source>
        <dbReference type="ARBA" id="ARBA00023015"/>
    </source>
</evidence>
<name>A0ABV5KKE8_9BACL</name>
<organism evidence="8 9">
    <name type="scientific">Paenibacillus aurantiacus</name>
    <dbReference type="NCBI Taxonomy" id="1936118"/>
    <lineage>
        <taxon>Bacteria</taxon>
        <taxon>Bacillati</taxon>
        <taxon>Bacillota</taxon>
        <taxon>Bacilli</taxon>
        <taxon>Bacillales</taxon>
        <taxon>Paenibacillaceae</taxon>
        <taxon>Paenibacillus</taxon>
    </lineage>
</organism>
<comment type="caution">
    <text evidence="8">The sequence shown here is derived from an EMBL/GenBank/DDBJ whole genome shotgun (WGS) entry which is preliminary data.</text>
</comment>
<dbReference type="NCBIfam" id="TIGR02937">
    <property type="entry name" value="sigma70-ECF"/>
    <property type="match status" value="1"/>
</dbReference>
<dbReference type="InterPro" id="IPR004360">
    <property type="entry name" value="Glyas_Fos-R_dOase_dom"/>
</dbReference>
<dbReference type="Gene3D" id="3.10.180.10">
    <property type="entry name" value="2,3-Dihydroxybiphenyl 1,2-Dioxygenase, domain 1"/>
    <property type="match status" value="1"/>
</dbReference>
<dbReference type="PROSITE" id="PS01063">
    <property type="entry name" value="SIGMA70_ECF"/>
    <property type="match status" value="1"/>
</dbReference>
<dbReference type="InterPro" id="IPR013249">
    <property type="entry name" value="RNA_pol_sigma70_r4_t2"/>
</dbReference>
<evidence type="ECO:0000256" key="6">
    <source>
        <dbReference type="RuleBase" id="RU000716"/>
    </source>
</evidence>
<protein>
    <recommendedName>
        <fullName evidence="6">RNA polymerase sigma factor</fullName>
    </recommendedName>
</protein>
<dbReference type="InterPro" id="IPR029068">
    <property type="entry name" value="Glyas_Bleomycin-R_OHBP_Dase"/>
</dbReference>
<dbReference type="InterPro" id="IPR013325">
    <property type="entry name" value="RNA_pol_sigma_r2"/>
</dbReference>
<dbReference type="Proteomes" id="UP001589747">
    <property type="component" value="Unassembled WGS sequence"/>
</dbReference>
<dbReference type="InterPro" id="IPR039425">
    <property type="entry name" value="RNA_pol_sigma-70-like"/>
</dbReference>
<keyword evidence="3 6" id="KW-0731">Sigma factor</keyword>
<keyword evidence="9" id="KW-1185">Reference proteome</keyword>
<dbReference type="Pfam" id="PF04542">
    <property type="entry name" value="Sigma70_r2"/>
    <property type="match status" value="1"/>
</dbReference>
<proteinExistence type="inferred from homology"/>
<evidence type="ECO:0000256" key="4">
    <source>
        <dbReference type="ARBA" id="ARBA00023125"/>
    </source>
</evidence>
<dbReference type="SUPFAM" id="SSF88659">
    <property type="entry name" value="Sigma3 and sigma4 domains of RNA polymerase sigma factors"/>
    <property type="match status" value="1"/>
</dbReference>
<dbReference type="InterPro" id="IPR037523">
    <property type="entry name" value="VOC_core"/>
</dbReference>
<dbReference type="SUPFAM" id="SSF54593">
    <property type="entry name" value="Glyoxalase/Bleomycin resistance protein/Dihydroxybiphenyl dioxygenase"/>
    <property type="match status" value="1"/>
</dbReference>
<accession>A0ABV5KKE8</accession>
<dbReference type="Pfam" id="PF00903">
    <property type="entry name" value="Glyoxalase"/>
    <property type="match status" value="1"/>
</dbReference>
<dbReference type="PROSITE" id="PS51819">
    <property type="entry name" value="VOC"/>
    <property type="match status" value="1"/>
</dbReference>
<dbReference type="PANTHER" id="PTHR43133:SF51">
    <property type="entry name" value="RNA POLYMERASE SIGMA FACTOR"/>
    <property type="match status" value="1"/>
</dbReference>
<dbReference type="InterPro" id="IPR014284">
    <property type="entry name" value="RNA_pol_sigma-70_dom"/>
</dbReference>
<dbReference type="InterPro" id="IPR000838">
    <property type="entry name" value="RNA_pol_sigma70_ECF_CS"/>
</dbReference>
<evidence type="ECO:0000313" key="8">
    <source>
        <dbReference type="EMBL" id="MFB9324607.1"/>
    </source>
</evidence>
<reference evidence="8 9" key="1">
    <citation type="submission" date="2024-09" db="EMBL/GenBank/DDBJ databases">
        <authorList>
            <person name="Sun Q."/>
            <person name="Mori K."/>
        </authorList>
    </citation>
    <scope>NUCLEOTIDE SEQUENCE [LARGE SCALE GENOMIC DNA]</scope>
    <source>
        <strain evidence="8 9">TISTR 2452</strain>
    </source>
</reference>
<evidence type="ECO:0000313" key="9">
    <source>
        <dbReference type="Proteomes" id="UP001589747"/>
    </source>
</evidence>
<gene>
    <name evidence="8" type="ORF">ACFFSY_01475</name>
</gene>
<dbReference type="Gene3D" id="1.10.1740.10">
    <property type="match status" value="1"/>
</dbReference>
<keyword evidence="2 6" id="KW-0805">Transcription regulation</keyword>
<evidence type="ECO:0000259" key="7">
    <source>
        <dbReference type="PROSITE" id="PS51819"/>
    </source>
</evidence>
<dbReference type="Gene3D" id="1.10.10.10">
    <property type="entry name" value="Winged helix-like DNA-binding domain superfamily/Winged helix DNA-binding domain"/>
    <property type="match status" value="1"/>
</dbReference>